<name>A0A484NLX0_9ASTE</name>
<proteinExistence type="predicted"/>
<evidence type="ECO:0000313" key="3">
    <source>
        <dbReference type="Proteomes" id="UP000595140"/>
    </source>
</evidence>
<dbReference type="AlphaFoldDB" id="A0A484NLX0"/>
<accession>A0A484NLX0</accession>
<protein>
    <submittedName>
        <fullName evidence="2">Uncharacterized protein</fullName>
    </submittedName>
</protein>
<feature type="region of interest" description="Disordered" evidence="1">
    <location>
        <begin position="1"/>
        <end position="68"/>
    </location>
</feature>
<evidence type="ECO:0000313" key="2">
    <source>
        <dbReference type="EMBL" id="VFR01319.1"/>
    </source>
</evidence>
<dbReference type="Proteomes" id="UP000595140">
    <property type="component" value="Unassembled WGS sequence"/>
</dbReference>
<gene>
    <name evidence="2" type="ORF">CCAM_LOCUS43094</name>
</gene>
<sequence length="296" mass="32459">MAGDRPPLPHHHPPDITTITEHPDIAGKAARKRQIEGGDLPSTAHLFPATTSSGDTPKCSQSTPDIITSPLRPAPAFLVAGNAGSPSQVKPAVSGGFGLIPAISGGIGVAQVKSGKGSRPPTSEELKLLDTSDEPEEPAEDLEFDSSALPFASTDIDLGRRREKTPCTPAARTPLVCTLNRSANTIPSNRDFGVHYPSYCLDPGPSHEDVDVVRYHCDGRRYGEDSDLSDEDEDDLIWEEEQEDIKYKFEPKSKLGYYGNDLQPFQRDLEAARLSPARNYRKTRSRYRDYEERFLG</sequence>
<feature type="region of interest" description="Disordered" evidence="1">
    <location>
        <begin position="113"/>
        <end position="143"/>
    </location>
</feature>
<organism evidence="2 3">
    <name type="scientific">Cuscuta campestris</name>
    <dbReference type="NCBI Taxonomy" id="132261"/>
    <lineage>
        <taxon>Eukaryota</taxon>
        <taxon>Viridiplantae</taxon>
        <taxon>Streptophyta</taxon>
        <taxon>Embryophyta</taxon>
        <taxon>Tracheophyta</taxon>
        <taxon>Spermatophyta</taxon>
        <taxon>Magnoliopsida</taxon>
        <taxon>eudicotyledons</taxon>
        <taxon>Gunneridae</taxon>
        <taxon>Pentapetalae</taxon>
        <taxon>asterids</taxon>
        <taxon>lamiids</taxon>
        <taxon>Solanales</taxon>
        <taxon>Convolvulaceae</taxon>
        <taxon>Cuscuteae</taxon>
        <taxon>Cuscuta</taxon>
        <taxon>Cuscuta subgen. Grammica</taxon>
        <taxon>Cuscuta sect. Cleistogrammica</taxon>
    </lineage>
</organism>
<feature type="compositionally biased region" description="Polar residues" evidence="1">
    <location>
        <begin position="49"/>
        <end position="66"/>
    </location>
</feature>
<reference evidence="2 3" key="1">
    <citation type="submission" date="2018-04" db="EMBL/GenBank/DDBJ databases">
        <authorList>
            <person name="Vogel A."/>
        </authorList>
    </citation>
    <scope>NUCLEOTIDE SEQUENCE [LARGE SCALE GENOMIC DNA]</scope>
</reference>
<keyword evidence="3" id="KW-1185">Reference proteome</keyword>
<evidence type="ECO:0000256" key="1">
    <source>
        <dbReference type="SAM" id="MobiDB-lite"/>
    </source>
</evidence>
<feature type="compositionally biased region" description="Acidic residues" evidence="1">
    <location>
        <begin position="131"/>
        <end position="143"/>
    </location>
</feature>
<dbReference type="EMBL" id="OOIL02006764">
    <property type="protein sequence ID" value="VFR01319.1"/>
    <property type="molecule type" value="Genomic_DNA"/>
</dbReference>